<evidence type="ECO:0000256" key="1">
    <source>
        <dbReference type="ARBA" id="ARBA00000971"/>
    </source>
</evidence>
<comment type="similarity">
    <text evidence="2 6">Belongs to the FKBP-type PPIase family.</text>
</comment>
<sequence>MYRLVLNNNQSRAGAEAPRGGVSAVTGGCAVTVNATTRNLSIVWQGQEGTQRMNKPEVEFQAGPPPAELVVKDLVEGDGVEAVADGVVEVHYVGVDYETGEEFDSSWNRGETVRFPLRRLVKGWQEGIPGMKAGGRRQLTVPPELAYGPAGGGHRLSGKTLVFVIDLIDAS</sequence>
<evidence type="ECO:0000256" key="3">
    <source>
        <dbReference type="ARBA" id="ARBA00023110"/>
    </source>
</evidence>
<keyword evidence="3 5" id="KW-0697">Rotamase</keyword>
<dbReference type="Proteomes" id="UP001500729">
    <property type="component" value="Unassembled WGS sequence"/>
</dbReference>
<evidence type="ECO:0000256" key="6">
    <source>
        <dbReference type="RuleBase" id="RU003915"/>
    </source>
</evidence>
<proteinExistence type="inferred from homology"/>
<dbReference type="SUPFAM" id="SSF54534">
    <property type="entry name" value="FKBP-like"/>
    <property type="match status" value="1"/>
</dbReference>
<dbReference type="Gene3D" id="3.10.50.40">
    <property type="match status" value="1"/>
</dbReference>
<feature type="domain" description="PPIase FKBP-type" evidence="7">
    <location>
        <begin position="85"/>
        <end position="171"/>
    </location>
</feature>
<evidence type="ECO:0000256" key="2">
    <source>
        <dbReference type="ARBA" id="ARBA00006577"/>
    </source>
</evidence>
<evidence type="ECO:0000313" key="9">
    <source>
        <dbReference type="Proteomes" id="UP001500729"/>
    </source>
</evidence>
<reference evidence="9" key="1">
    <citation type="journal article" date="2019" name="Int. J. Syst. Evol. Microbiol.">
        <title>The Global Catalogue of Microorganisms (GCM) 10K type strain sequencing project: providing services to taxonomists for standard genome sequencing and annotation.</title>
        <authorList>
            <consortium name="The Broad Institute Genomics Platform"/>
            <consortium name="The Broad Institute Genome Sequencing Center for Infectious Disease"/>
            <person name="Wu L."/>
            <person name="Ma J."/>
        </authorList>
    </citation>
    <scope>NUCLEOTIDE SEQUENCE [LARGE SCALE GENOMIC DNA]</scope>
    <source>
        <strain evidence="9">JCM 10303</strain>
    </source>
</reference>
<dbReference type="EMBL" id="BAAAGS010000029">
    <property type="protein sequence ID" value="GAA0538329.1"/>
    <property type="molecule type" value="Genomic_DNA"/>
</dbReference>
<comment type="caution">
    <text evidence="8">The sequence shown here is derived from an EMBL/GenBank/DDBJ whole genome shotgun (WGS) entry which is preliminary data.</text>
</comment>
<name>A0ABP3N880_SACER</name>
<organism evidence="8 9">
    <name type="scientific">Saccharopolyspora erythraea</name>
    <name type="common">Streptomyces erythraeus</name>
    <dbReference type="NCBI Taxonomy" id="1836"/>
    <lineage>
        <taxon>Bacteria</taxon>
        <taxon>Bacillati</taxon>
        <taxon>Actinomycetota</taxon>
        <taxon>Actinomycetes</taxon>
        <taxon>Pseudonocardiales</taxon>
        <taxon>Pseudonocardiaceae</taxon>
        <taxon>Saccharopolyspora</taxon>
    </lineage>
</organism>
<dbReference type="PANTHER" id="PTHR43811:SF19">
    <property type="entry name" value="39 KDA FK506-BINDING NUCLEAR PROTEIN"/>
    <property type="match status" value="1"/>
</dbReference>
<protein>
    <recommendedName>
        <fullName evidence="6">Peptidyl-prolyl cis-trans isomerase</fullName>
        <ecNumber evidence="6">5.2.1.8</ecNumber>
    </recommendedName>
</protein>
<dbReference type="InterPro" id="IPR001179">
    <property type="entry name" value="PPIase_FKBP_dom"/>
</dbReference>
<keyword evidence="4 5" id="KW-0413">Isomerase</keyword>
<dbReference type="Pfam" id="PF00254">
    <property type="entry name" value="FKBP_C"/>
    <property type="match status" value="1"/>
</dbReference>
<dbReference type="EC" id="5.2.1.8" evidence="6"/>
<accession>A0ABP3N880</accession>
<dbReference type="PROSITE" id="PS50059">
    <property type="entry name" value="FKBP_PPIASE"/>
    <property type="match status" value="1"/>
</dbReference>
<comment type="catalytic activity">
    <reaction evidence="1 5 6">
        <text>[protein]-peptidylproline (omega=180) = [protein]-peptidylproline (omega=0)</text>
        <dbReference type="Rhea" id="RHEA:16237"/>
        <dbReference type="Rhea" id="RHEA-COMP:10747"/>
        <dbReference type="Rhea" id="RHEA-COMP:10748"/>
        <dbReference type="ChEBI" id="CHEBI:83833"/>
        <dbReference type="ChEBI" id="CHEBI:83834"/>
        <dbReference type="EC" id="5.2.1.8"/>
    </reaction>
</comment>
<evidence type="ECO:0000313" key="8">
    <source>
        <dbReference type="EMBL" id="GAA0538329.1"/>
    </source>
</evidence>
<keyword evidence="9" id="KW-1185">Reference proteome</keyword>
<evidence type="ECO:0000256" key="5">
    <source>
        <dbReference type="PROSITE-ProRule" id="PRU00277"/>
    </source>
</evidence>
<gene>
    <name evidence="8" type="ORF">GCM10009533_41880</name>
</gene>
<evidence type="ECO:0000259" key="7">
    <source>
        <dbReference type="PROSITE" id="PS50059"/>
    </source>
</evidence>
<dbReference type="InterPro" id="IPR046357">
    <property type="entry name" value="PPIase_dom_sf"/>
</dbReference>
<dbReference type="PANTHER" id="PTHR43811">
    <property type="entry name" value="FKBP-TYPE PEPTIDYL-PROLYL CIS-TRANS ISOMERASE FKPA"/>
    <property type="match status" value="1"/>
</dbReference>
<evidence type="ECO:0000256" key="4">
    <source>
        <dbReference type="ARBA" id="ARBA00023235"/>
    </source>
</evidence>